<comment type="caution">
    <text evidence="2">The sequence shown here is derived from an EMBL/GenBank/DDBJ whole genome shotgun (WGS) entry which is preliminary data.</text>
</comment>
<organism evidence="2 3">
    <name type="scientific">Sorangium cellulosum</name>
    <name type="common">Polyangium cellulosum</name>
    <dbReference type="NCBI Taxonomy" id="56"/>
    <lineage>
        <taxon>Bacteria</taxon>
        <taxon>Pseudomonadati</taxon>
        <taxon>Myxococcota</taxon>
        <taxon>Polyangia</taxon>
        <taxon>Polyangiales</taxon>
        <taxon>Polyangiaceae</taxon>
        <taxon>Sorangium</taxon>
    </lineage>
</organism>
<evidence type="ECO:0000313" key="2">
    <source>
        <dbReference type="EMBL" id="KYF67820.1"/>
    </source>
</evidence>
<name>A0A150QIP0_SORCE</name>
<dbReference type="InterPro" id="IPR058093">
    <property type="entry name" value="LA_2272-like"/>
</dbReference>
<dbReference type="EMBL" id="JEMA01000614">
    <property type="protein sequence ID" value="KYF67820.1"/>
    <property type="molecule type" value="Genomic_DNA"/>
</dbReference>
<gene>
    <name evidence="2" type="ORF">BE15_39700</name>
</gene>
<feature type="region of interest" description="Disordered" evidence="1">
    <location>
        <begin position="164"/>
        <end position="205"/>
    </location>
</feature>
<evidence type="ECO:0000256" key="1">
    <source>
        <dbReference type="SAM" id="MobiDB-lite"/>
    </source>
</evidence>
<sequence>MNTPDTAPHLAPRGGLPRALRKASTRGAVLGAGVLLLRALAAAGVFAATSALPAGALAAAPSAAGVDLVVDGAGWTLDPEAVRAALGRELGGPVTVVDAASSERPTLVLRGEADGRVTLTYSAGDGRHIGRTIDVPEDPDRAAEAIALLAGNLVRDEAAELAAALGKRPSDEPAAAPPAPPAAPAAGNARPPSRPARPAPAPPPCALPGAETVLLGGDVVPLVGSSTVTGTNVVRRYSLNLVGSYTAGVTGVELGAGVNILSSFLCGVQLSSAANIVLGPARGAQITAGLNLATSLRGAQIGPFNLATGPVTGVQGGVLSVALGAVDGAQLGVANAAVGESTDVQVGVANLAVSPSTDVQVGLANVAVGESTDVQVGLANVAAGKTSDLQISLANVAAGESTGAQIGILNVSTGKVRGAQIGLVNYADESPFSLGLFNIIRDGRLHIDAWGTESGLAMAGIKHGSDHFHNVYGIGVRLFGDRPLLAYALGLGGRISLGERVYADLDVLGYSLHEPSVLKPTAVLTQARALLGLRLLPRFAIFGGPSYNVAFGETPEDAGLSPYGSIPLHIDDSFSQRAWPGVVLGVQAL</sequence>
<reference evidence="2 3" key="1">
    <citation type="submission" date="2014-02" db="EMBL/GenBank/DDBJ databases">
        <title>The small core and large imbalanced accessory genome model reveals a collaborative survival strategy of Sorangium cellulosum strains in nature.</title>
        <authorList>
            <person name="Han K."/>
            <person name="Peng R."/>
            <person name="Blom J."/>
            <person name="Li Y.-Z."/>
        </authorList>
    </citation>
    <scope>NUCLEOTIDE SEQUENCE [LARGE SCALE GENOMIC DNA]</scope>
    <source>
        <strain evidence="2 3">So0008-312</strain>
    </source>
</reference>
<dbReference type="NCBIfam" id="NF047436">
    <property type="entry name" value="LA_2272_repeat"/>
    <property type="match status" value="1"/>
</dbReference>
<dbReference type="AlphaFoldDB" id="A0A150QIP0"/>
<proteinExistence type="predicted"/>
<dbReference type="Proteomes" id="UP000075260">
    <property type="component" value="Unassembled WGS sequence"/>
</dbReference>
<protein>
    <submittedName>
        <fullName evidence="2">Uncharacterized protein</fullName>
    </submittedName>
</protein>
<evidence type="ECO:0000313" key="3">
    <source>
        <dbReference type="Proteomes" id="UP000075260"/>
    </source>
</evidence>
<feature type="compositionally biased region" description="Pro residues" evidence="1">
    <location>
        <begin position="192"/>
        <end position="205"/>
    </location>
</feature>
<dbReference type="OrthoDB" id="5486412at2"/>
<accession>A0A150QIP0</accession>
<dbReference type="RefSeq" id="WP_061609568.1">
    <property type="nucleotide sequence ID" value="NZ_JEMA01000614.1"/>
</dbReference>